<accession>A0A1J1C5D4</accession>
<organism evidence="1 2">
    <name type="scientific">Caldithrix abyssi DSM 13497</name>
    <dbReference type="NCBI Taxonomy" id="880073"/>
    <lineage>
        <taxon>Bacteria</taxon>
        <taxon>Pseudomonadati</taxon>
        <taxon>Calditrichota</taxon>
        <taxon>Calditrichia</taxon>
        <taxon>Calditrichales</taxon>
        <taxon>Calditrichaceae</taxon>
        <taxon>Caldithrix</taxon>
    </lineage>
</organism>
<gene>
    <name evidence="1" type="ORF">Cabys_1142</name>
</gene>
<sequence>MRFFNHFTILTHQYFPEIKMIACLIYRKSLAFFITAQDQIKGEYL</sequence>
<reference evidence="1 2" key="1">
    <citation type="submission" date="2016-11" db="EMBL/GenBank/DDBJ databases">
        <title>Genomic analysis of Caldithrix abyssi and proposal of a novel bacterial phylum Caldithrichaeota.</title>
        <authorList>
            <person name="Kublanov I."/>
            <person name="Sigalova O."/>
            <person name="Gavrilov S."/>
            <person name="Lebedinsky A."/>
            <person name="Ivanova N."/>
            <person name="Daum C."/>
            <person name="Reddy T."/>
            <person name="Klenk H.P."/>
            <person name="Goker M."/>
            <person name="Reva O."/>
            <person name="Miroshnichenko M."/>
            <person name="Kyprides N."/>
            <person name="Woyke T."/>
            <person name="Gelfand M."/>
        </authorList>
    </citation>
    <scope>NUCLEOTIDE SEQUENCE [LARGE SCALE GENOMIC DNA]</scope>
    <source>
        <strain evidence="1 2">LF13</strain>
    </source>
</reference>
<dbReference type="EMBL" id="CP018099">
    <property type="protein sequence ID" value="APF17891.1"/>
    <property type="molecule type" value="Genomic_DNA"/>
</dbReference>
<name>A0A1J1C5D4_CALAY</name>
<proteinExistence type="predicted"/>
<evidence type="ECO:0000313" key="2">
    <source>
        <dbReference type="Proteomes" id="UP000183868"/>
    </source>
</evidence>
<protein>
    <submittedName>
        <fullName evidence="1">Uncharacterized protein</fullName>
    </submittedName>
</protein>
<evidence type="ECO:0000313" key="1">
    <source>
        <dbReference type="EMBL" id="APF17891.1"/>
    </source>
</evidence>
<dbReference type="Proteomes" id="UP000183868">
    <property type="component" value="Chromosome"/>
</dbReference>
<dbReference type="KEGG" id="caby:Cabys_1142"/>
<dbReference type="AlphaFoldDB" id="A0A1J1C5D4"/>